<proteinExistence type="inferred from homology"/>
<organism evidence="4 5">
    <name type="scientific">Alicyclobacillus dauci</name>
    <dbReference type="NCBI Taxonomy" id="1475485"/>
    <lineage>
        <taxon>Bacteria</taxon>
        <taxon>Bacillati</taxon>
        <taxon>Bacillota</taxon>
        <taxon>Bacilli</taxon>
        <taxon>Bacillales</taxon>
        <taxon>Alicyclobacillaceae</taxon>
        <taxon>Alicyclobacillus</taxon>
    </lineage>
</organism>
<dbReference type="Pfam" id="PF00011">
    <property type="entry name" value="HSP20"/>
    <property type="match status" value="1"/>
</dbReference>
<dbReference type="InterPro" id="IPR002068">
    <property type="entry name" value="A-crystallin/Hsp20_dom"/>
</dbReference>
<dbReference type="SUPFAM" id="SSF49764">
    <property type="entry name" value="HSP20-like chaperones"/>
    <property type="match status" value="1"/>
</dbReference>
<dbReference type="Gene3D" id="2.60.40.790">
    <property type="match status" value="1"/>
</dbReference>
<dbReference type="PROSITE" id="PS01031">
    <property type="entry name" value="SHSP"/>
    <property type="match status" value="1"/>
</dbReference>
<dbReference type="RefSeq" id="WP_268042337.1">
    <property type="nucleotide sequence ID" value="NZ_CP104064.1"/>
</dbReference>
<comment type="similarity">
    <text evidence="1 2">Belongs to the small heat shock protein (HSP20) family.</text>
</comment>
<evidence type="ECO:0000256" key="2">
    <source>
        <dbReference type="RuleBase" id="RU003616"/>
    </source>
</evidence>
<accession>A0ABY6YXK0</accession>
<sequence length="169" mass="18959">MVSKNNQNPFDILRNFGDMADIQKFLGPDFFKNIPLPNMQNGSFFNDSARTEDKEDEFPRVDLYNRGNEIVAVIEIPGLSSSSDVALGVRPNLLSVKGTITARFNLRDDTVLLSECHHGNFEREVELPIRVIANEVKAVYRSGLLVVYLTKDKSHDGPESLVSIDFGEE</sequence>
<name>A0ABY6YXK0_9BACL</name>
<evidence type="ECO:0000259" key="3">
    <source>
        <dbReference type="PROSITE" id="PS01031"/>
    </source>
</evidence>
<dbReference type="Proteomes" id="UP001164803">
    <property type="component" value="Chromosome"/>
</dbReference>
<feature type="domain" description="SHSP" evidence="3">
    <location>
        <begin position="52"/>
        <end position="167"/>
    </location>
</feature>
<dbReference type="InterPro" id="IPR008978">
    <property type="entry name" value="HSP20-like_chaperone"/>
</dbReference>
<dbReference type="EMBL" id="CP104064">
    <property type="protein sequence ID" value="WAH35267.1"/>
    <property type="molecule type" value="Genomic_DNA"/>
</dbReference>
<evidence type="ECO:0000313" key="5">
    <source>
        <dbReference type="Proteomes" id="UP001164803"/>
    </source>
</evidence>
<gene>
    <name evidence="4" type="ORF">NZD86_13205</name>
</gene>
<evidence type="ECO:0000256" key="1">
    <source>
        <dbReference type="PROSITE-ProRule" id="PRU00285"/>
    </source>
</evidence>
<keyword evidence="5" id="KW-1185">Reference proteome</keyword>
<protein>
    <submittedName>
        <fullName evidence="4">Hsp20/alpha crystallin family protein</fullName>
    </submittedName>
</protein>
<reference evidence="4" key="1">
    <citation type="submission" date="2022-08" db="EMBL/GenBank/DDBJ databases">
        <title>Alicyclobacillus dauci DSM2870, complete genome.</title>
        <authorList>
            <person name="Wang Q."/>
            <person name="Cai R."/>
            <person name="Wang Z."/>
        </authorList>
    </citation>
    <scope>NUCLEOTIDE SEQUENCE</scope>
    <source>
        <strain evidence="4">DSM 28700</strain>
    </source>
</reference>
<evidence type="ECO:0000313" key="4">
    <source>
        <dbReference type="EMBL" id="WAH35267.1"/>
    </source>
</evidence>
<dbReference type="CDD" id="cd06464">
    <property type="entry name" value="ACD_sHsps-like"/>
    <property type="match status" value="1"/>
</dbReference>